<dbReference type="EMBL" id="UOFR01000007">
    <property type="protein sequence ID" value="VAW90850.1"/>
    <property type="molecule type" value="Genomic_DNA"/>
</dbReference>
<feature type="domain" description="LapB rubredoxin metal binding" evidence="5">
    <location>
        <begin position="358"/>
        <end position="385"/>
    </location>
</feature>
<evidence type="ECO:0000256" key="3">
    <source>
        <dbReference type="ARBA" id="ARBA00022803"/>
    </source>
</evidence>
<dbReference type="InterPro" id="IPR051012">
    <property type="entry name" value="CellSynth/LPSAsmb/PSIAsmb"/>
</dbReference>
<dbReference type="SUPFAM" id="SSF81901">
    <property type="entry name" value="HCP-like"/>
    <property type="match status" value="1"/>
</dbReference>
<evidence type="ECO:0000256" key="4">
    <source>
        <dbReference type="SAM" id="Phobius"/>
    </source>
</evidence>
<evidence type="ECO:0000313" key="6">
    <source>
        <dbReference type="EMBL" id="VAW90850.1"/>
    </source>
</evidence>
<protein>
    <submittedName>
        <fullName evidence="6">Lipopolysaccharide assembly protein LapB</fullName>
    </submittedName>
</protein>
<reference evidence="6" key="1">
    <citation type="submission" date="2018-06" db="EMBL/GenBank/DDBJ databases">
        <authorList>
            <person name="Zhirakovskaya E."/>
        </authorList>
    </citation>
    <scope>NUCLEOTIDE SEQUENCE</scope>
</reference>
<dbReference type="GO" id="GO:0046872">
    <property type="term" value="F:metal ion binding"/>
    <property type="evidence" value="ECO:0007669"/>
    <property type="project" value="UniProtKB-KW"/>
</dbReference>
<dbReference type="Gene3D" id="1.25.40.10">
    <property type="entry name" value="Tetratricopeptide repeat domain"/>
    <property type="match status" value="2"/>
</dbReference>
<proteinExistence type="inferred from homology"/>
<gene>
    <name evidence="6" type="ORF">MNBD_GAMMA21-587</name>
</gene>
<keyword evidence="4" id="KW-0812">Transmembrane</keyword>
<dbReference type="InterPro" id="IPR041166">
    <property type="entry name" value="Rubredoxin_2"/>
</dbReference>
<dbReference type="Pfam" id="PF13176">
    <property type="entry name" value="TPR_7"/>
    <property type="match status" value="1"/>
</dbReference>
<dbReference type="Pfam" id="PF13432">
    <property type="entry name" value="TPR_16"/>
    <property type="match status" value="2"/>
</dbReference>
<organism evidence="6">
    <name type="scientific">hydrothermal vent metagenome</name>
    <dbReference type="NCBI Taxonomy" id="652676"/>
    <lineage>
        <taxon>unclassified sequences</taxon>
        <taxon>metagenomes</taxon>
        <taxon>ecological metagenomes</taxon>
    </lineage>
</organism>
<dbReference type="InterPro" id="IPR030865">
    <property type="entry name" value="LapB"/>
</dbReference>
<dbReference type="GO" id="GO:0008653">
    <property type="term" value="P:lipopolysaccharide metabolic process"/>
    <property type="evidence" value="ECO:0007669"/>
    <property type="project" value="InterPro"/>
</dbReference>
<dbReference type="PANTHER" id="PTHR45586">
    <property type="entry name" value="TPR REPEAT-CONTAINING PROTEIN PA4667"/>
    <property type="match status" value="1"/>
</dbReference>
<dbReference type="PANTHER" id="PTHR45586:SF1">
    <property type="entry name" value="LIPOPOLYSACCHARIDE ASSEMBLY PROTEIN B"/>
    <property type="match status" value="1"/>
</dbReference>
<dbReference type="InterPro" id="IPR011990">
    <property type="entry name" value="TPR-like_helical_dom_sf"/>
</dbReference>
<dbReference type="SMART" id="SM00028">
    <property type="entry name" value="TPR"/>
    <property type="match status" value="6"/>
</dbReference>
<evidence type="ECO:0000259" key="5">
    <source>
        <dbReference type="Pfam" id="PF18073"/>
    </source>
</evidence>
<dbReference type="InterPro" id="IPR019734">
    <property type="entry name" value="TPR_rpt"/>
</dbReference>
<feature type="transmembrane region" description="Helical" evidence="4">
    <location>
        <begin position="6"/>
        <end position="24"/>
    </location>
</feature>
<evidence type="ECO:0000256" key="1">
    <source>
        <dbReference type="ARBA" id="ARBA00022723"/>
    </source>
</evidence>
<accession>A0A3B0ZNV8</accession>
<name>A0A3B0ZNV8_9ZZZZ</name>
<keyword evidence="4" id="KW-0472">Membrane</keyword>
<keyword evidence="3" id="KW-0802">TPR repeat</keyword>
<dbReference type="AlphaFoldDB" id="A0A3B0ZNV8"/>
<keyword evidence="4" id="KW-1133">Transmembrane helix</keyword>
<dbReference type="HAMAP" id="MF_00994">
    <property type="entry name" value="LPS_assembly_LapB"/>
    <property type="match status" value="1"/>
</dbReference>
<sequence>MFSDPLTYVFLLLPIAAISGWVIGRRGQSTNTNLLKSEIPIDYIKGLNYLLNEQPDKAIDVFIQMLDVNSETVETHLALGSLFRRRGEVDRAIRIHQNLIARPTLNSEQRMQALNELGQDYMRAGLLDRAEALFEELIESGPHTTNALHQLIDIYQQEKDWDKAIDAARRLSSKTGQPEDTHIAHYYCETAEQELKNNEPQKALKLIKKALATDKFCARASILEGDIETRLGNNKAAIRAYRRVENQNPDYIPEILDALARSYKAMDNVAEMIQFLREILNRHGGISVMLCLSELIRKQQGDTEAAEFITSYLERKPSLRGMDRLIDLALIHINDPARDKLEALKNVTSQLLVKNPVYKCDICGFHGKTLHWQCPSCKNWDSIKPILGVEGE</sequence>
<keyword evidence="2" id="KW-0677">Repeat</keyword>
<dbReference type="PROSITE" id="PS50005">
    <property type="entry name" value="TPR"/>
    <property type="match status" value="1"/>
</dbReference>
<dbReference type="Pfam" id="PF18073">
    <property type="entry name" value="Zn_ribbon_LapB"/>
    <property type="match status" value="1"/>
</dbReference>
<evidence type="ECO:0000256" key="2">
    <source>
        <dbReference type="ARBA" id="ARBA00022737"/>
    </source>
</evidence>
<keyword evidence="1" id="KW-0479">Metal-binding</keyword>
<dbReference type="NCBIfam" id="NF008757">
    <property type="entry name" value="PRK11788.1-5"/>
    <property type="match status" value="1"/>
</dbReference>
<dbReference type="CDD" id="cd00350">
    <property type="entry name" value="rubredoxin_like"/>
    <property type="match status" value="1"/>
</dbReference>